<accession>A0A7W7L685</accession>
<dbReference type="AlphaFoldDB" id="A0A7W7L685"/>
<feature type="region of interest" description="Disordered" evidence="1">
    <location>
        <begin position="1"/>
        <end position="24"/>
    </location>
</feature>
<sequence length="181" mass="19825">MTESNHTREPAAADLPTVPAGAEGPAEAPVVVGWREWVGLPDALTPWVKAKVDTGARTSALHAFRIERHTGDHGEDRVRFEVHPWQGSTADARTVDLPVEDVRTVRSSNGEVQDRFVVLMPLRLAGRTVEAEVTLTDRDEMGFRMLVGRTALAQGFLVDPAASYLGGEPPRGVRRRNRGRS</sequence>
<evidence type="ECO:0000259" key="2">
    <source>
        <dbReference type="Pfam" id="PF05618"/>
    </source>
</evidence>
<proteinExistence type="predicted"/>
<protein>
    <recommendedName>
        <fullName evidence="2">Retropepsin-like aspartic endopeptidase domain-containing protein</fullName>
    </recommendedName>
</protein>
<reference evidence="3 4" key="1">
    <citation type="submission" date="2020-08" db="EMBL/GenBank/DDBJ databases">
        <title>Sequencing the genomes of 1000 actinobacteria strains.</title>
        <authorList>
            <person name="Klenk H.-P."/>
        </authorList>
    </citation>
    <scope>NUCLEOTIDE SEQUENCE [LARGE SCALE GENOMIC DNA]</scope>
    <source>
        <strain evidence="3 4">DSM 19079</strain>
    </source>
</reference>
<dbReference type="PANTHER" id="PTHR38037:SF1">
    <property type="entry name" value="ATP-DEPENDENT ZINC PROTEASE DOMAIN-CONTAINING PROTEIN-RELATED"/>
    <property type="match status" value="1"/>
</dbReference>
<dbReference type="PANTHER" id="PTHR38037">
    <property type="entry name" value="ZN_PROTEASE DOMAIN-CONTAINING PROTEIN"/>
    <property type="match status" value="1"/>
</dbReference>
<dbReference type="InterPro" id="IPR021109">
    <property type="entry name" value="Peptidase_aspartic_dom_sf"/>
</dbReference>
<comment type="caution">
    <text evidence="3">The sequence shown here is derived from an EMBL/GenBank/DDBJ whole genome shotgun (WGS) entry which is preliminary data.</text>
</comment>
<evidence type="ECO:0000313" key="3">
    <source>
        <dbReference type="EMBL" id="MBB4883816.1"/>
    </source>
</evidence>
<evidence type="ECO:0000313" key="4">
    <source>
        <dbReference type="Proteomes" id="UP000560081"/>
    </source>
</evidence>
<dbReference type="Gene3D" id="2.40.70.10">
    <property type="entry name" value="Acid Proteases"/>
    <property type="match status" value="1"/>
</dbReference>
<dbReference type="InterPro" id="IPR008503">
    <property type="entry name" value="Asp_endopeptidase"/>
</dbReference>
<name>A0A7W7L685_9MICC</name>
<dbReference type="EMBL" id="JACHMC010000001">
    <property type="protein sequence ID" value="MBB4883816.1"/>
    <property type="molecule type" value="Genomic_DNA"/>
</dbReference>
<evidence type="ECO:0000256" key="1">
    <source>
        <dbReference type="SAM" id="MobiDB-lite"/>
    </source>
</evidence>
<dbReference type="Pfam" id="PF05618">
    <property type="entry name" value="Zn_protease"/>
    <property type="match status" value="1"/>
</dbReference>
<feature type="domain" description="Retropepsin-like aspartic endopeptidase" evidence="2">
    <location>
        <begin position="31"/>
        <end position="165"/>
    </location>
</feature>
<feature type="compositionally biased region" description="Basic and acidic residues" evidence="1">
    <location>
        <begin position="1"/>
        <end position="11"/>
    </location>
</feature>
<dbReference type="Proteomes" id="UP000560081">
    <property type="component" value="Unassembled WGS sequence"/>
</dbReference>
<dbReference type="RefSeq" id="WP_268236481.1">
    <property type="nucleotide sequence ID" value="NZ_BMLA01000004.1"/>
</dbReference>
<keyword evidence="4" id="KW-1185">Reference proteome</keyword>
<organism evidence="3 4">
    <name type="scientific">Micrococcus flavus</name>
    <dbReference type="NCBI Taxonomy" id="384602"/>
    <lineage>
        <taxon>Bacteria</taxon>
        <taxon>Bacillati</taxon>
        <taxon>Actinomycetota</taxon>
        <taxon>Actinomycetes</taxon>
        <taxon>Micrococcales</taxon>
        <taxon>Micrococcaceae</taxon>
        <taxon>Micrococcus</taxon>
    </lineage>
</organism>
<dbReference type="SUPFAM" id="SSF50630">
    <property type="entry name" value="Acid proteases"/>
    <property type="match status" value="1"/>
</dbReference>
<gene>
    <name evidence="3" type="ORF">BJ976_002167</name>
</gene>